<name>A0A820LPL0_9BILA</name>
<reference evidence="1" key="1">
    <citation type="submission" date="2021-02" db="EMBL/GenBank/DDBJ databases">
        <authorList>
            <person name="Nowell W R."/>
        </authorList>
    </citation>
    <scope>NUCLEOTIDE SEQUENCE</scope>
</reference>
<dbReference type="AlphaFoldDB" id="A0A820LPL0"/>
<gene>
    <name evidence="1" type="ORF">KXQ929_LOCUS48778</name>
</gene>
<comment type="caution">
    <text evidence="1">The sequence shown here is derived from an EMBL/GenBank/DDBJ whole genome shotgun (WGS) entry which is preliminary data.</text>
</comment>
<protein>
    <submittedName>
        <fullName evidence="1">Uncharacterized protein</fullName>
    </submittedName>
</protein>
<organism evidence="1 2">
    <name type="scientific">Adineta steineri</name>
    <dbReference type="NCBI Taxonomy" id="433720"/>
    <lineage>
        <taxon>Eukaryota</taxon>
        <taxon>Metazoa</taxon>
        <taxon>Spiralia</taxon>
        <taxon>Gnathifera</taxon>
        <taxon>Rotifera</taxon>
        <taxon>Eurotatoria</taxon>
        <taxon>Bdelloidea</taxon>
        <taxon>Adinetida</taxon>
        <taxon>Adinetidae</taxon>
        <taxon>Adineta</taxon>
    </lineage>
</organism>
<evidence type="ECO:0000313" key="2">
    <source>
        <dbReference type="Proteomes" id="UP000663868"/>
    </source>
</evidence>
<proteinExistence type="predicted"/>
<evidence type="ECO:0000313" key="1">
    <source>
        <dbReference type="EMBL" id="CAF4360362.1"/>
    </source>
</evidence>
<feature type="non-terminal residue" evidence="1">
    <location>
        <position position="1"/>
    </location>
</feature>
<dbReference type="EMBL" id="CAJOBB010019648">
    <property type="protein sequence ID" value="CAF4360362.1"/>
    <property type="molecule type" value="Genomic_DNA"/>
</dbReference>
<accession>A0A820LPL0</accession>
<dbReference type="Proteomes" id="UP000663868">
    <property type="component" value="Unassembled WGS sequence"/>
</dbReference>
<sequence length="133" mass="15677">DEELDKCLEMAIVSNVVPFVELLFEYGASLERLALISDSDLFKIQSNKRKSQIAEFIIETIPIITHLDSDKRVQAYVRLLFYWAIENQYFELAMSICTRLEDSIIAILLVSQWCQYKELNDYTTSDTYRIHRR</sequence>